<keyword evidence="5" id="KW-1185">Reference proteome</keyword>
<dbReference type="InterPro" id="IPR036875">
    <property type="entry name" value="Znf_CCHC_sf"/>
</dbReference>
<feature type="region of interest" description="Disordered" evidence="1">
    <location>
        <begin position="1"/>
        <end position="25"/>
    </location>
</feature>
<proteinExistence type="predicted"/>
<evidence type="ECO:0000259" key="3">
    <source>
        <dbReference type="Pfam" id="PF25597"/>
    </source>
</evidence>
<dbReference type="OrthoDB" id="8069008at2759"/>
<dbReference type="AlphaFoldDB" id="A0A2G8K5E2"/>
<feature type="domain" description="Retroviral polymerase SH3-like" evidence="3">
    <location>
        <begin position="65"/>
        <end position="95"/>
    </location>
</feature>
<evidence type="ECO:0000256" key="1">
    <source>
        <dbReference type="SAM" id="MobiDB-lite"/>
    </source>
</evidence>
<feature type="region of interest" description="Disordered" evidence="1">
    <location>
        <begin position="119"/>
        <end position="143"/>
    </location>
</feature>
<dbReference type="InterPro" id="IPR057670">
    <property type="entry name" value="SH3_retrovirus"/>
</dbReference>
<name>A0A2G8K5E2_STIJA</name>
<accession>A0A2G8K5E2</accession>
<evidence type="ECO:0000313" key="4">
    <source>
        <dbReference type="EMBL" id="PIK43224.1"/>
    </source>
</evidence>
<protein>
    <submittedName>
        <fullName evidence="4">Uncharacterized protein</fullName>
    </submittedName>
</protein>
<dbReference type="GO" id="GO:0003676">
    <property type="term" value="F:nucleic acid binding"/>
    <property type="evidence" value="ECO:0007669"/>
    <property type="project" value="InterPro"/>
</dbReference>
<dbReference type="GO" id="GO:0008270">
    <property type="term" value="F:zinc ion binding"/>
    <property type="evidence" value="ECO:0007669"/>
    <property type="project" value="InterPro"/>
</dbReference>
<dbReference type="Pfam" id="PF00098">
    <property type="entry name" value="zf-CCHC"/>
    <property type="match status" value="1"/>
</dbReference>
<feature type="compositionally biased region" description="Basic and acidic residues" evidence="1">
    <location>
        <begin position="1"/>
        <end position="17"/>
    </location>
</feature>
<gene>
    <name evidence="4" type="ORF">BSL78_19915</name>
</gene>
<dbReference type="Proteomes" id="UP000230750">
    <property type="component" value="Unassembled WGS sequence"/>
</dbReference>
<organism evidence="4 5">
    <name type="scientific">Stichopus japonicus</name>
    <name type="common">Sea cucumber</name>
    <dbReference type="NCBI Taxonomy" id="307972"/>
    <lineage>
        <taxon>Eukaryota</taxon>
        <taxon>Metazoa</taxon>
        <taxon>Echinodermata</taxon>
        <taxon>Eleutherozoa</taxon>
        <taxon>Echinozoa</taxon>
        <taxon>Holothuroidea</taxon>
        <taxon>Aspidochirotacea</taxon>
        <taxon>Aspidochirotida</taxon>
        <taxon>Stichopodidae</taxon>
        <taxon>Apostichopus</taxon>
    </lineage>
</organism>
<dbReference type="InterPro" id="IPR001878">
    <property type="entry name" value="Znf_CCHC"/>
</dbReference>
<dbReference type="EMBL" id="MRZV01000865">
    <property type="protein sequence ID" value="PIK43224.1"/>
    <property type="molecule type" value="Genomic_DNA"/>
</dbReference>
<dbReference type="STRING" id="307972.A0A2G8K5E2"/>
<comment type="caution">
    <text evidence="4">The sequence shown here is derived from an EMBL/GenBank/DDBJ whole genome shotgun (WGS) entry which is preliminary data.</text>
</comment>
<sequence>METVTERLLHEERKMQNRDMSSPKAELEAVFAKQQSRQNYKAPKCYNCGKYGHIQRYPNSNDKGTETKGYRLYDQKRSKVFFSRDVQFNEQMHGVEESNDSHEGRHILIDSISNDKLVADDAAPEAQLRRSERDRRPPDHFGEWVNFVGSNPKEPFTVSEALGRSDKSKWVDAMEKEVQSLHDNNVWVLTELPEGRKAVGSKWVF</sequence>
<feature type="compositionally biased region" description="Basic and acidic residues" evidence="1">
    <location>
        <begin position="127"/>
        <end position="142"/>
    </location>
</feature>
<feature type="domain" description="CCHC-type" evidence="2">
    <location>
        <begin position="44"/>
        <end position="56"/>
    </location>
</feature>
<dbReference type="SUPFAM" id="SSF57756">
    <property type="entry name" value="Retrovirus zinc finger-like domains"/>
    <property type="match status" value="1"/>
</dbReference>
<evidence type="ECO:0000259" key="2">
    <source>
        <dbReference type="Pfam" id="PF00098"/>
    </source>
</evidence>
<evidence type="ECO:0000313" key="5">
    <source>
        <dbReference type="Proteomes" id="UP000230750"/>
    </source>
</evidence>
<dbReference type="Pfam" id="PF25597">
    <property type="entry name" value="SH3_retrovirus"/>
    <property type="match status" value="1"/>
</dbReference>
<reference evidence="4 5" key="1">
    <citation type="journal article" date="2017" name="PLoS Biol.">
        <title>The sea cucumber genome provides insights into morphological evolution and visceral regeneration.</title>
        <authorList>
            <person name="Zhang X."/>
            <person name="Sun L."/>
            <person name="Yuan J."/>
            <person name="Sun Y."/>
            <person name="Gao Y."/>
            <person name="Zhang L."/>
            <person name="Li S."/>
            <person name="Dai H."/>
            <person name="Hamel J.F."/>
            <person name="Liu C."/>
            <person name="Yu Y."/>
            <person name="Liu S."/>
            <person name="Lin W."/>
            <person name="Guo K."/>
            <person name="Jin S."/>
            <person name="Xu P."/>
            <person name="Storey K.B."/>
            <person name="Huan P."/>
            <person name="Zhang T."/>
            <person name="Zhou Y."/>
            <person name="Zhang J."/>
            <person name="Lin C."/>
            <person name="Li X."/>
            <person name="Xing L."/>
            <person name="Huo D."/>
            <person name="Sun M."/>
            <person name="Wang L."/>
            <person name="Mercier A."/>
            <person name="Li F."/>
            <person name="Yang H."/>
            <person name="Xiang J."/>
        </authorList>
    </citation>
    <scope>NUCLEOTIDE SEQUENCE [LARGE SCALE GENOMIC DNA]</scope>
    <source>
        <strain evidence="4">Shaxun</strain>
        <tissue evidence="4">Muscle</tissue>
    </source>
</reference>